<comment type="subcellular location">
    <subcellularLocation>
        <location evidence="1">Membrane</location>
        <topology evidence="1">Multi-pass membrane protein</topology>
    </subcellularLocation>
</comment>
<dbReference type="EMBL" id="JAUHTC010000074">
    <property type="protein sequence ID" value="MDN4520435.1"/>
    <property type="molecule type" value="Genomic_DNA"/>
</dbReference>
<accession>A0ABT8HI48</accession>
<feature type="domain" description="DUF2510" evidence="8">
    <location>
        <begin position="55"/>
        <end position="86"/>
    </location>
</feature>
<comment type="caution">
    <text evidence="9">The sequence shown here is derived from an EMBL/GenBank/DDBJ whole genome shotgun (WGS) entry which is preliminary data.</text>
</comment>
<evidence type="ECO:0000256" key="3">
    <source>
        <dbReference type="ARBA" id="ARBA00022989"/>
    </source>
</evidence>
<evidence type="ECO:0000313" key="10">
    <source>
        <dbReference type="Proteomes" id="UP001172687"/>
    </source>
</evidence>
<evidence type="ECO:0000259" key="8">
    <source>
        <dbReference type="Pfam" id="PF10708"/>
    </source>
</evidence>
<sequence>MGEKRTVVCPECAARLKVSAESTAKNLRCAKCGATFSTPEKPSAVRRAAPPPTPAGWYPDPHGAPTQRYFDGRRWTDQLAPLPTSPRYDGLSTKSAAVAGLLQLFLGWFGLGRFYLGYGGIGGVQLALGLVGLIGTMMCFVGLIILVPLSIWLVIEGIMMIAGAIPDSEGRKLR</sequence>
<feature type="region of interest" description="Disordered" evidence="5">
    <location>
        <begin position="41"/>
        <end position="60"/>
    </location>
</feature>
<keyword evidence="3 6" id="KW-1133">Transmembrane helix</keyword>
<evidence type="ECO:0000256" key="4">
    <source>
        <dbReference type="ARBA" id="ARBA00023136"/>
    </source>
</evidence>
<feature type="transmembrane region" description="Helical" evidence="6">
    <location>
        <begin position="96"/>
        <end position="116"/>
    </location>
</feature>
<evidence type="ECO:0000256" key="2">
    <source>
        <dbReference type="ARBA" id="ARBA00022692"/>
    </source>
</evidence>
<proteinExistence type="predicted"/>
<protein>
    <submittedName>
        <fullName evidence="9">DUF2510 domain-containing protein</fullName>
    </submittedName>
</protein>
<evidence type="ECO:0000313" key="9">
    <source>
        <dbReference type="EMBL" id="MDN4520435.1"/>
    </source>
</evidence>
<dbReference type="InterPro" id="IPR007829">
    <property type="entry name" value="TM2"/>
</dbReference>
<evidence type="ECO:0000256" key="5">
    <source>
        <dbReference type="SAM" id="MobiDB-lite"/>
    </source>
</evidence>
<dbReference type="Gene3D" id="2.20.28.30">
    <property type="entry name" value="RNA polymerase ii, chain L"/>
    <property type="match status" value="1"/>
</dbReference>
<organism evidence="9 10">
    <name type="scientific">Mycolicibacterium austroafricanum</name>
    <name type="common">Mycobacterium austroafricanum</name>
    <dbReference type="NCBI Taxonomy" id="39687"/>
    <lineage>
        <taxon>Bacteria</taxon>
        <taxon>Bacillati</taxon>
        <taxon>Actinomycetota</taxon>
        <taxon>Actinomycetes</taxon>
        <taxon>Mycobacteriales</taxon>
        <taxon>Mycobacteriaceae</taxon>
        <taxon>Mycolicibacterium</taxon>
    </lineage>
</organism>
<evidence type="ECO:0000259" key="7">
    <source>
        <dbReference type="Pfam" id="PF05154"/>
    </source>
</evidence>
<dbReference type="Pfam" id="PF10708">
    <property type="entry name" value="DUF2510"/>
    <property type="match status" value="1"/>
</dbReference>
<evidence type="ECO:0000256" key="6">
    <source>
        <dbReference type="SAM" id="Phobius"/>
    </source>
</evidence>
<reference evidence="9" key="1">
    <citation type="submission" date="2023-07" db="EMBL/GenBank/DDBJ databases">
        <title>Degradation of tert-butanol by M. austroafricanum TBA100.</title>
        <authorList>
            <person name="Helbich S."/>
            <person name="Vainshtein Y."/>
        </authorList>
    </citation>
    <scope>NUCLEOTIDE SEQUENCE</scope>
    <source>
        <strain evidence="9">TBA100</strain>
    </source>
</reference>
<keyword evidence="10" id="KW-1185">Reference proteome</keyword>
<keyword evidence="4 6" id="KW-0472">Membrane</keyword>
<name>A0ABT8HI48_MYCAO</name>
<gene>
    <name evidence="9" type="ORF">QYF68_21795</name>
</gene>
<keyword evidence="2 6" id="KW-0812">Transmembrane</keyword>
<evidence type="ECO:0000256" key="1">
    <source>
        <dbReference type="ARBA" id="ARBA00004141"/>
    </source>
</evidence>
<dbReference type="InterPro" id="IPR018929">
    <property type="entry name" value="DUF2510"/>
</dbReference>
<feature type="transmembrane region" description="Helical" evidence="6">
    <location>
        <begin position="128"/>
        <end position="155"/>
    </location>
</feature>
<feature type="domain" description="TM2" evidence="7">
    <location>
        <begin position="93"/>
        <end position="136"/>
    </location>
</feature>
<dbReference type="RefSeq" id="WP_105389432.1">
    <property type="nucleotide sequence ID" value="NZ_CP070380.1"/>
</dbReference>
<dbReference type="Pfam" id="PF05154">
    <property type="entry name" value="TM2"/>
    <property type="match status" value="1"/>
</dbReference>
<dbReference type="Proteomes" id="UP001172687">
    <property type="component" value="Unassembled WGS sequence"/>
</dbReference>